<evidence type="ECO:0000313" key="1">
    <source>
        <dbReference type="EMBL" id="MDY3560233.1"/>
    </source>
</evidence>
<evidence type="ECO:0000313" key="2">
    <source>
        <dbReference type="Proteomes" id="UP001272242"/>
    </source>
</evidence>
<keyword evidence="2" id="KW-1185">Reference proteome</keyword>
<dbReference type="RefSeq" id="WP_320686851.1">
    <property type="nucleotide sequence ID" value="NZ_JAXBLV010000176.1"/>
</dbReference>
<dbReference type="Gene3D" id="3.30.420.40">
    <property type="match status" value="2"/>
</dbReference>
<proteinExistence type="predicted"/>
<comment type="caution">
    <text evidence="1">The sequence shown here is derived from an EMBL/GenBank/DDBJ whole genome shotgun (WGS) entry which is preliminary data.</text>
</comment>
<dbReference type="Proteomes" id="UP001272242">
    <property type="component" value="Unassembled WGS sequence"/>
</dbReference>
<dbReference type="InterPro" id="IPR043129">
    <property type="entry name" value="ATPase_NBD"/>
</dbReference>
<dbReference type="Gene3D" id="3.90.640.10">
    <property type="entry name" value="Actin, Chain A, domain 4"/>
    <property type="match status" value="1"/>
</dbReference>
<dbReference type="SUPFAM" id="SSF53067">
    <property type="entry name" value="Actin-like ATPase domain"/>
    <property type="match status" value="1"/>
</dbReference>
<sequence>MAGELFCIDFGSSYTKVALRPGINGRARLIPHPTNTESGEGFCFPSAALADRRGSATRYLFGAEAGRTNLTDGVDSRRNWKPELFTSRDAAPIVLEEGLGALLASPAFGALVRQYRVPHQEVDALRALYQAANAFAVRPPAAPLARGATEPATDAVELAVAYFRDLRKKVLETATRFPGHAQADRFPTRLCVPAFGETGEIAPETRALFTDILGRAGWPVDAECPLISEPVANVIGVLSEGENVVWEPRAGDEQVNLGRMLRHGPLVKAYRAARKQFALLICDIGSYTADFALVRFQTTGDPDLRPAVSQQSVPLGIAALDDRVRVTLPTAKAGWWQSASNAAREGCKRSLYVERKAYATRNRELGDIGTPAELSAVDDCLSAFGAELGRVFRKFCDRHAVRTCDEVVLTGGGNHIPALREGLLAAVAGYFNTGYLVRVPPGTRVRSEKAILTPEQVRGGSALGGCSVYFNTSYH</sequence>
<name>A0ABU5F289_9BACT</name>
<gene>
    <name evidence="1" type="ORF">R5W23_001459</name>
</gene>
<organism evidence="1 2">
    <name type="scientific">Gemmata algarum</name>
    <dbReference type="NCBI Taxonomy" id="2975278"/>
    <lineage>
        <taxon>Bacteria</taxon>
        <taxon>Pseudomonadati</taxon>
        <taxon>Planctomycetota</taxon>
        <taxon>Planctomycetia</taxon>
        <taxon>Gemmatales</taxon>
        <taxon>Gemmataceae</taxon>
        <taxon>Gemmata</taxon>
    </lineage>
</organism>
<protein>
    <recommendedName>
        <fullName evidence="3">Hsp70 family protein</fullName>
    </recommendedName>
</protein>
<accession>A0ABU5F289</accession>
<reference evidence="2" key="1">
    <citation type="journal article" date="2023" name="Mar. Drugs">
        <title>Gemmata algarum, a Novel Planctomycete Isolated from an Algal Mat, Displays Antimicrobial Activity.</title>
        <authorList>
            <person name="Kumar G."/>
            <person name="Kallscheuer N."/>
            <person name="Kashif M."/>
            <person name="Ahamad S."/>
            <person name="Jagadeeshwari U."/>
            <person name="Pannikurungottu S."/>
            <person name="Haufschild T."/>
            <person name="Kabuu M."/>
            <person name="Sasikala C."/>
            <person name="Jogler C."/>
            <person name="Ramana C."/>
        </authorList>
    </citation>
    <scope>NUCLEOTIDE SEQUENCE [LARGE SCALE GENOMIC DNA]</scope>
    <source>
        <strain evidence="2">JC673</strain>
    </source>
</reference>
<evidence type="ECO:0008006" key="3">
    <source>
        <dbReference type="Google" id="ProtNLM"/>
    </source>
</evidence>
<dbReference type="EMBL" id="JAXBLV010000176">
    <property type="protein sequence ID" value="MDY3560233.1"/>
    <property type="molecule type" value="Genomic_DNA"/>
</dbReference>